<evidence type="ECO:0000256" key="11">
    <source>
        <dbReference type="ARBA" id="ARBA00061053"/>
    </source>
</evidence>
<protein>
    <recommendedName>
        <fullName evidence="13">Protein-export membrane protein SecF</fullName>
    </recommendedName>
</protein>
<reference evidence="15 16" key="1">
    <citation type="submission" date="2020-02" db="EMBL/GenBank/DDBJ databases">
        <title>Genomic and physiological characterization of two novel Nitrospinaceae genera.</title>
        <authorList>
            <person name="Mueller A.J."/>
            <person name="Jung M.-Y."/>
            <person name="Strachan C.R."/>
            <person name="Herbold C.W."/>
            <person name="Kirkegaard R.H."/>
            <person name="Daims H."/>
        </authorList>
    </citation>
    <scope>NUCLEOTIDE SEQUENCE [LARGE SCALE GENOMIC DNA]</scope>
    <source>
        <strain evidence="15">EB</strain>
    </source>
</reference>
<feature type="transmembrane region" description="Helical" evidence="13">
    <location>
        <begin position="163"/>
        <end position="184"/>
    </location>
</feature>
<comment type="similarity">
    <text evidence="10">In the C-terminal section; belongs to the SecD/SecF family. SecF subfamily.</text>
</comment>
<dbReference type="NCBIfam" id="TIGR00916">
    <property type="entry name" value="2A0604s01"/>
    <property type="match status" value="1"/>
</dbReference>
<dbReference type="EMBL" id="CP048685">
    <property type="protein sequence ID" value="QPJ60370.1"/>
    <property type="molecule type" value="Genomic_DNA"/>
</dbReference>
<comment type="subunit">
    <text evidence="12">Part of the essential Sec protein translocation apparatus which comprises SecA, SecYEG and auxiliary proteins SecDF-YajC and YidC.</text>
</comment>
<dbReference type="GO" id="GO:0015450">
    <property type="term" value="F:protein-transporting ATPase activity"/>
    <property type="evidence" value="ECO:0007669"/>
    <property type="project" value="InterPro"/>
</dbReference>
<dbReference type="Proteomes" id="UP000594688">
    <property type="component" value="Chromosome"/>
</dbReference>
<evidence type="ECO:0000256" key="9">
    <source>
        <dbReference type="ARBA" id="ARBA00059018"/>
    </source>
</evidence>
<dbReference type="GO" id="GO:0006605">
    <property type="term" value="P:protein targeting"/>
    <property type="evidence" value="ECO:0007669"/>
    <property type="project" value="UniProtKB-UniRule"/>
</dbReference>
<feature type="transmembrane region" description="Helical" evidence="13">
    <location>
        <begin position="139"/>
        <end position="156"/>
    </location>
</feature>
<feature type="domain" description="Protein export membrane protein SecD/SecF C-terminal" evidence="14">
    <location>
        <begin position="117"/>
        <end position="294"/>
    </location>
</feature>
<evidence type="ECO:0000256" key="8">
    <source>
        <dbReference type="ARBA" id="ARBA00023136"/>
    </source>
</evidence>
<evidence type="ECO:0000256" key="13">
    <source>
        <dbReference type="HAMAP-Rule" id="MF_01464"/>
    </source>
</evidence>
<keyword evidence="6 13" id="KW-1133">Transmembrane helix</keyword>
<dbReference type="Pfam" id="PF07549">
    <property type="entry name" value="Sec_GG"/>
    <property type="match status" value="1"/>
</dbReference>
<dbReference type="HAMAP" id="MF_01464_B">
    <property type="entry name" value="SecF_B"/>
    <property type="match status" value="1"/>
</dbReference>
<comment type="similarity">
    <text evidence="11">In the N-terminal section; belongs to the SecD/SecF family. SecD subfamily.</text>
</comment>
<keyword evidence="8 13" id="KW-0472">Membrane</keyword>
<comment type="subunit">
    <text evidence="13">Forms a complex with SecD. Part of the essential Sec protein translocation apparatus which comprises SecA, SecYEG and auxiliary proteins SecDF. Other proteins may also be involved.</text>
</comment>
<comment type="function">
    <text evidence="9 13">Part of the Sec protein translocase complex. Interacts with the SecYEG preprotein conducting channel. SecDF uses the proton motive force (PMF) to complete protein translocation after the ATP-dependent function of SecA.</text>
</comment>
<dbReference type="NCBIfam" id="TIGR00966">
    <property type="entry name" value="transloc_SecF"/>
    <property type="match status" value="1"/>
</dbReference>
<sequence>MEIFKETSKIDFMGKRKLALGISGLLIVISLVSIAFQGGLSYGIDFAGGTLVQLRFKSAPSVDSIRTGLKEIGLGDSTIQEFGSKNEILIRTATSSSELKEVGSRIKDALLKGGSEDDIIVDRVELVGPKVGADLREKALLSIVYAIAGILIYISWRFEFQFAIAAVLALMHDVMITMGVFSILNIEFTLVVVAGFLTLIGYSLNDTIVVFDRIRENTRRQGKETLENMINLSVNQTLSRTLLTSGTTLLVVIALFVLGGEIIHDFSLTLLVGVAVGTYSSIFIASVFLVYWESKRRTKKRA</sequence>
<dbReference type="FunFam" id="1.20.1640.10:FF:000024">
    <property type="entry name" value="Multifunctional fusion protein"/>
    <property type="match status" value="1"/>
</dbReference>
<evidence type="ECO:0000256" key="1">
    <source>
        <dbReference type="ARBA" id="ARBA00004651"/>
    </source>
</evidence>
<evidence type="ECO:0000256" key="6">
    <source>
        <dbReference type="ARBA" id="ARBA00022989"/>
    </source>
</evidence>
<evidence type="ECO:0000256" key="4">
    <source>
        <dbReference type="ARBA" id="ARBA00022692"/>
    </source>
</evidence>
<evidence type="ECO:0000313" key="16">
    <source>
        <dbReference type="Proteomes" id="UP000594688"/>
    </source>
</evidence>
<evidence type="ECO:0000256" key="7">
    <source>
        <dbReference type="ARBA" id="ARBA00023010"/>
    </source>
</evidence>
<dbReference type="GO" id="GO:0065002">
    <property type="term" value="P:intracellular protein transmembrane transport"/>
    <property type="evidence" value="ECO:0007669"/>
    <property type="project" value="UniProtKB-UniRule"/>
</dbReference>
<feature type="transmembrane region" description="Helical" evidence="13">
    <location>
        <begin position="270"/>
        <end position="292"/>
    </location>
</feature>
<keyword evidence="4 13" id="KW-0812">Transmembrane</keyword>
<evidence type="ECO:0000256" key="10">
    <source>
        <dbReference type="ARBA" id="ARBA00060856"/>
    </source>
</evidence>
<evidence type="ECO:0000256" key="3">
    <source>
        <dbReference type="ARBA" id="ARBA00022475"/>
    </source>
</evidence>
<evidence type="ECO:0000259" key="14">
    <source>
        <dbReference type="Pfam" id="PF02355"/>
    </source>
</evidence>
<proteinExistence type="inferred from homology"/>
<dbReference type="InterPro" id="IPR005665">
    <property type="entry name" value="SecF_bac"/>
</dbReference>
<evidence type="ECO:0000256" key="2">
    <source>
        <dbReference type="ARBA" id="ARBA00022448"/>
    </source>
</evidence>
<accession>A0A7T0BSY2</accession>
<feature type="transmembrane region" description="Helical" evidence="13">
    <location>
        <begin position="242"/>
        <end position="264"/>
    </location>
</feature>
<organism evidence="15 16">
    <name type="scientific">Candidatus Nitronauta litoralis</name>
    <dbReference type="NCBI Taxonomy" id="2705533"/>
    <lineage>
        <taxon>Bacteria</taxon>
        <taxon>Pseudomonadati</taxon>
        <taxon>Nitrospinota/Tectimicrobiota group</taxon>
        <taxon>Nitrospinota</taxon>
        <taxon>Nitrospinia</taxon>
        <taxon>Nitrospinales</taxon>
        <taxon>Nitrospinaceae</taxon>
        <taxon>Candidatus Nitronauta</taxon>
    </lineage>
</organism>
<dbReference type="GO" id="GO:0043952">
    <property type="term" value="P:protein transport by the Sec complex"/>
    <property type="evidence" value="ECO:0007669"/>
    <property type="project" value="UniProtKB-UniRule"/>
</dbReference>
<evidence type="ECO:0000313" key="15">
    <source>
        <dbReference type="EMBL" id="QPJ60370.1"/>
    </source>
</evidence>
<comment type="similarity">
    <text evidence="13">Belongs to the SecD/SecF family. SecF subfamily.</text>
</comment>
<dbReference type="InterPro" id="IPR022813">
    <property type="entry name" value="SecD/SecF_arch_bac"/>
</dbReference>
<dbReference type="InterPro" id="IPR022645">
    <property type="entry name" value="SecD/SecF_bac"/>
</dbReference>
<keyword evidence="2 13" id="KW-0813">Transport</keyword>
<dbReference type="Gene3D" id="1.20.1640.10">
    <property type="entry name" value="Multidrug efflux transporter AcrB transmembrane domain"/>
    <property type="match status" value="1"/>
</dbReference>
<dbReference type="Pfam" id="PF02355">
    <property type="entry name" value="SecD_SecF_C"/>
    <property type="match status" value="1"/>
</dbReference>
<keyword evidence="3 13" id="KW-1003">Cell membrane</keyword>
<dbReference type="PANTHER" id="PTHR30081:SF8">
    <property type="entry name" value="PROTEIN TRANSLOCASE SUBUNIT SECF"/>
    <property type="match status" value="1"/>
</dbReference>
<name>A0A7T0BSY2_9BACT</name>
<dbReference type="PRINTS" id="PR01755">
    <property type="entry name" value="SECFTRNLCASE"/>
</dbReference>
<dbReference type="InterPro" id="IPR048634">
    <property type="entry name" value="SecD_SecF_C"/>
</dbReference>
<evidence type="ECO:0000256" key="12">
    <source>
        <dbReference type="ARBA" id="ARBA00065973"/>
    </source>
</evidence>
<feature type="transmembrane region" description="Helical" evidence="13">
    <location>
        <begin position="190"/>
        <end position="211"/>
    </location>
</feature>
<dbReference type="KEGG" id="nli:G3M70_00065"/>
<dbReference type="SUPFAM" id="SSF82866">
    <property type="entry name" value="Multidrug efflux transporter AcrB transmembrane domain"/>
    <property type="match status" value="1"/>
</dbReference>
<dbReference type="InterPro" id="IPR055344">
    <property type="entry name" value="SecD_SecF_C_bact"/>
</dbReference>
<evidence type="ECO:0000256" key="5">
    <source>
        <dbReference type="ARBA" id="ARBA00022927"/>
    </source>
</evidence>
<gene>
    <name evidence="13 15" type="primary">secF</name>
    <name evidence="15" type="ORF">G3M70_00065</name>
</gene>
<dbReference type="GO" id="GO:0005886">
    <property type="term" value="C:plasma membrane"/>
    <property type="evidence" value="ECO:0007669"/>
    <property type="project" value="UniProtKB-SubCell"/>
</dbReference>
<keyword evidence="7 13" id="KW-0811">Translocation</keyword>
<dbReference type="AlphaFoldDB" id="A0A7T0BSY2"/>
<comment type="subcellular location">
    <subcellularLocation>
        <location evidence="1 13">Cell membrane</location>
        <topology evidence="1 13">Multi-pass membrane protein</topology>
    </subcellularLocation>
</comment>
<dbReference type="InterPro" id="IPR022646">
    <property type="entry name" value="SecD/SecF_CS"/>
</dbReference>
<keyword evidence="5 13" id="KW-0653">Protein transport</keyword>
<feature type="transmembrane region" description="Helical" evidence="13">
    <location>
        <begin position="18"/>
        <end position="36"/>
    </location>
</feature>
<dbReference type="PANTHER" id="PTHR30081">
    <property type="entry name" value="PROTEIN-EXPORT MEMBRANE PROTEIN SEC"/>
    <property type="match status" value="1"/>
</dbReference>